<feature type="transmembrane region" description="Helical" evidence="9">
    <location>
        <begin position="12"/>
        <end position="30"/>
    </location>
</feature>
<dbReference type="InterPro" id="IPR050790">
    <property type="entry name" value="ExbB/TolQ_transport"/>
</dbReference>
<feature type="transmembrane region" description="Helical" evidence="9">
    <location>
        <begin position="160"/>
        <end position="181"/>
    </location>
</feature>
<name>A0A1Z4JD41_LEPBY</name>
<evidence type="ECO:0000256" key="8">
    <source>
        <dbReference type="RuleBase" id="RU004057"/>
    </source>
</evidence>
<evidence type="ECO:0000256" key="4">
    <source>
        <dbReference type="ARBA" id="ARBA00022692"/>
    </source>
</evidence>
<dbReference type="GO" id="GO:0017038">
    <property type="term" value="P:protein import"/>
    <property type="evidence" value="ECO:0007669"/>
    <property type="project" value="TreeGrafter"/>
</dbReference>
<evidence type="ECO:0000256" key="3">
    <source>
        <dbReference type="ARBA" id="ARBA00022475"/>
    </source>
</evidence>
<evidence type="ECO:0000313" key="11">
    <source>
        <dbReference type="EMBL" id="BAY54651.1"/>
    </source>
</evidence>
<comment type="similarity">
    <text evidence="8">Belongs to the exbB/tolQ family.</text>
</comment>
<dbReference type="InterPro" id="IPR002898">
    <property type="entry name" value="MotA_ExbB_proton_chnl"/>
</dbReference>
<proteinExistence type="inferred from homology"/>
<comment type="subcellular location">
    <subcellularLocation>
        <location evidence="1">Cell membrane</location>
        <topology evidence="1">Multi-pass membrane protein</topology>
    </subcellularLocation>
    <subcellularLocation>
        <location evidence="8">Membrane</location>
        <topology evidence="8">Multi-pass membrane protein</topology>
    </subcellularLocation>
</comment>
<dbReference type="AlphaFoldDB" id="A0A1Z4JD41"/>
<keyword evidence="7 9" id="KW-0472">Membrane</keyword>
<evidence type="ECO:0000256" key="5">
    <source>
        <dbReference type="ARBA" id="ARBA00022927"/>
    </source>
</evidence>
<dbReference type="GO" id="GO:0005886">
    <property type="term" value="C:plasma membrane"/>
    <property type="evidence" value="ECO:0007669"/>
    <property type="project" value="UniProtKB-SubCell"/>
</dbReference>
<evidence type="ECO:0000256" key="9">
    <source>
        <dbReference type="SAM" id="Phobius"/>
    </source>
</evidence>
<evidence type="ECO:0000313" key="12">
    <source>
        <dbReference type="Proteomes" id="UP000217895"/>
    </source>
</evidence>
<keyword evidence="6 9" id="KW-1133">Transmembrane helix</keyword>
<dbReference type="EMBL" id="AP018203">
    <property type="protein sequence ID" value="BAY54651.1"/>
    <property type="molecule type" value="Genomic_DNA"/>
</dbReference>
<evidence type="ECO:0000256" key="7">
    <source>
        <dbReference type="ARBA" id="ARBA00023136"/>
    </source>
</evidence>
<sequence length="213" mass="23392">MSNAIEILKAGGVVMIPLLLFSITAIGLIIERSRYWSRIIKRQPKMMQRVLMLYQENDVAEAIAVLKKNLDLPAARILLSALSLDRPTPEQFSLAMKAEAQAEVPGMKRFTNIFDTIVGLSPLFGLLGTVTGLIVSFSSLNIGNVGGSQTAGVTGGISEALVSTASGLIVAIFNLFAVSIFRGFFTRQTALIEEYANRFELIYDRRYETRRVS</sequence>
<accession>A0A1Z4JD41</accession>
<keyword evidence="2 8" id="KW-0813">Transport</keyword>
<gene>
    <name evidence="11" type="ORF">NIES2135_14690</name>
</gene>
<evidence type="ECO:0000256" key="2">
    <source>
        <dbReference type="ARBA" id="ARBA00022448"/>
    </source>
</evidence>
<dbReference type="Pfam" id="PF01618">
    <property type="entry name" value="MotA_ExbB"/>
    <property type="match status" value="1"/>
</dbReference>
<dbReference type="PANTHER" id="PTHR30625:SF15">
    <property type="entry name" value="BIOPOLYMER TRANSPORT PROTEIN EXBB"/>
    <property type="match status" value="1"/>
</dbReference>
<protein>
    <submittedName>
        <fullName evidence="11">Biopolymer transport protein</fullName>
    </submittedName>
</protein>
<feature type="domain" description="MotA/TolQ/ExbB proton channel" evidence="10">
    <location>
        <begin position="73"/>
        <end position="193"/>
    </location>
</feature>
<dbReference type="PANTHER" id="PTHR30625">
    <property type="entry name" value="PROTEIN TOLQ"/>
    <property type="match status" value="1"/>
</dbReference>
<evidence type="ECO:0000256" key="6">
    <source>
        <dbReference type="ARBA" id="ARBA00022989"/>
    </source>
</evidence>
<feature type="transmembrane region" description="Helical" evidence="9">
    <location>
        <begin position="117"/>
        <end position="140"/>
    </location>
</feature>
<reference evidence="11 12" key="1">
    <citation type="submission" date="2017-06" db="EMBL/GenBank/DDBJ databases">
        <title>Genome sequencing of cyanobaciteial culture collection at National Institute for Environmental Studies (NIES).</title>
        <authorList>
            <person name="Hirose Y."/>
            <person name="Shimura Y."/>
            <person name="Fujisawa T."/>
            <person name="Nakamura Y."/>
            <person name="Kawachi M."/>
        </authorList>
    </citation>
    <scope>NUCLEOTIDE SEQUENCE [LARGE SCALE GENOMIC DNA]</scope>
    <source>
        <strain evidence="11 12">NIES-2135</strain>
    </source>
</reference>
<keyword evidence="12" id="KW-1185">Reference proteome</keyword>
<keyword evidence="4 9" id="KW-0812">Transmembrane</keyword>
<evidence type="ECO:0000259" key="10">
    <source>
        <dbReference type="Pfam" id="PF01618"/>
    </source>
</evidence>
<keyword evidence="5 8" id="KW-0653">Protein transport</keyword>
<evidence type="ECO:0000256" key="1">
    <source>
        <dbReference type="ARBA" id="ARBA00004651"/>
    </source>
</evidence>
<dbReference type="Proteomes" id="UP000217895">
    <property type="component" value="Chromosome"/>
</dbReference>
<organism evidence="11 12">
    <name type="scientific">Leptolyngbya boryana NIES-2135</name>
    <dbReference type="NCBI Taxonomy" id="1973484"/>
    <lineage>
        <taxon>Bacteria</taxon>
        <taxon>Bacillati</taxon>
        <taxon>Cyanobacteriota</taxon>
        <taxon>Cyanophyceae</taxon>
        <taxon>Leptolyngbyales</taxon>
        <taxon>Leptolyngbyaceae</taxon>
        <taxon>Leptolyngbya group</taxon>
        <taxon>Leptolyngbya</taxon>
    </lineage>
</organism>
<keyword evidence="3" id="KW-1003">Cell membrane</keyword>